<dbReference type="VEuPathDB" id="FungiDB:PEXP_089740"/>
<proteinExistence type="predicted"/>
<dbReference type="HOGENOM" id="CLU_111236_0_0_1"/>
<dbReference type="STRING" id="27334.A0A0A2IXK6"/>
<protein>
    <submittedName>
        <fullName evidence="1">Uncharacterized protein</fullName>
    </submittedName>
</protein>
<gene>
    <name evidence="1" type="ORF">PEX2_024740</name>
</gene>
<evidence type="ECO:0000313" key="2">
    <source>
        <dbReference type="Proteomes" id="UP000030143"/>
    </source>
</evidence>
<name>A0A0A2IXK6_PENEN</name>
<dbReference type="AlphaFoldDB" id="A0A0A2IXK6"/>
<dbReference type="RefSeq" id="XP_016596511.1">
    <property type="nucleotide sequence ID" value="XM_016739749.1"/>
</dbReference>
<evidence type="ECO:0000313" key="1">
    <source>
        <dbReference type="EMBL" id="KGO53995.1"/>
    </source>
</evidence>
<dbReference type="EMBL" id="JQFZ01000239">
    <property type="protein sequence ID" value="KGO53995.1"/>
    <property type="molecule type" value="Genomic_DNA"/>
</dbReference>
<comment type="caution">
    <text evidence="1">The sequence shown here is derived from an EMBL/GenBank/DDBJ whole genome shotgun (WGS) entry which is preliminary data.</text>
</comment>
<reference evidence="1 2" key="1">
    <citation type="journal article" date="2015" name="Mol. Plant Microbe Interact.">
        <title>Genome, transcriptome, and functional analyses of Penicillium expansum provide new insights into secondary metabolism and pathogenicity.</title>
        <authorList>
            <person name="Ballester A.R."/>
            <person name="Marcet-Houben M."/>
            <person name="Levin E."/>
            <person name="Sela N."/>
            <person name="Selma-Lazaro C."/>
            <person name="Carmona L."/>
            <person name="Wisniewski M."/>
            <person name="Droby S."/>
            <person name="Gonzalez-Candelas L."/>
            <person name="Gabaldon T."/>
        </authorList>
    </citation>
    <scope>NUCLEOTIDE SEQUENCE [LARGE SCALE GENOMIC DNA]</scope>
    <source>
        <strain evidence="1 2">MD-8</strain>
    </source>
</reference>
<organism evidence="1 2">
    <name type="scientific">Penicillium expansum</name>
    <name type="common">Blue mold rot fungus</name>
    <dbReference type="NCBI Taxonomy" id="27334"/>
    <lineage>
        <taxon>Eukaryota</taxon>
        <taxon>Fungi</taxon>
        <taxon>Dikarya</taxon>
        <taxon>Ascomycota</taxon>
        <taxon>Pezizomycotina</taxon>
        <taxon>Eurotiomycetes</taxon>
        <taxon>Eurotiomycetidae</taxon>
        <taxon>Eurotiales</taxon>
        <taxon>Aspergillaceae</taxon>
        <taxon>Penicillium</taxon>
    </lineage>
</organism>
<keyword evidence="2" id="KW-1185">Reference proteome</keyword>
<dbReference type="PhylomeDB" id="A0A0A2IXK6"/>
<dbReference type="GeneID" id="27675168"/>
<sequence length="171" mass="19074">MESSGNPPSYEETTQVSNSMITKFISQLETARSCKNLLHVLLSDNGLSPDDKCKAMEKTDEIPALEQEKETMCLEDRLRLQDSHKLAQSVCYCYNIRYASKYKVNRQHEHSQVKECTSTGIYLLSYGKIARGEEVAVGGRVDVAKDHERSMGLTQKGCITGAIALQRAPVV</sequence>
<dbReference type="OrthoDB" id="4440408at2759"/>
<accession>A0A0A2IXK6</accession>
<dbReference type="Proteomes" id="UP000030143">
    <property type="component" value="Unassembled WGS sequence"/>
</dbReference>